<evidence type="ECO:0000256" key="2">
    <source>
        <dbReference type="ARBA" id="ARBA00004442"/>
    </source>
</evidence>
<dbReference type="GO" id="GO:0016787">
    <property type="term" value="F:hydrolase activity"/>
    <property type="evidence" value="ECO:0007669"/>
    <property type="project" value="UniProtKB-KW"/>
</dbReference>
<dbReference type="PANTHER" id="PTHR11274:SF0">
    <property type="entry name" value="GENERAL TRANSCRIPTION AND DNA REPAIR FACTOR IIH HELICASE SUBUNIT XPB"/>
    <property type="match status" value="1"/>
</dbReference>
<dbReference type="PROSITE" id="PS51127">
    <property type="entry name" value="BIG1"/>
    <property type="match status" value="1"/>
</dbReference>
<comment type="caution">
    <text evidence="16">The sequence shown here is derived from an EMBL/GenBank/DDBJ whole genome shotgun (WGS) entry which is preliminary data.</text>
</comment>
<dbReference type="InterPro" id="IPR027417">
    <property type="entry name" value="P-loop_NTPase"/>
</dbReference>
<proteinExistence type="inferred from homology"/>
<dbReference type="PROSITE" id="PS51192">
    <property type="entry name" value="HELICASE_ATP_BIND_1"/>
    <property type="match status" value="1"/>
</dbReference>
<dbReference type="EC" id="3.6.4.13" evidence="16"/>
<dbReference type="SUPFAM" id="SSF52540">
    <property type="entry name" value="P-loop containing nucleoside triphosphate hydrolases"/>
    <property type="match status" value="1"/>
</dbReference>
<dbReference type="GO" id="GO:0009279">
    <property type="term" value="C:cell outer membrane"/>
    <property type="evidence" value="ECO:0007669"/>
    <property type="project" value="UniProtKB-SubCell"/>
</dbReference>
<feature type="domain" description="Helicase ATP-binding" evidence="14">
    <location>
        <begin position="676"/>
        <end position="846"/>
    </location>
</feature>
<evidence type="ECO:0000256" key="5">
    <source>
        <dbReference type="ARBA" id="ARBA00022525"/>
    </source>
</evidence>
<evidence type="ECO:0000256" key="1">
    <source>
        <dbReference type="ARBA" id="ARBA00004196"/>
    </source>
</evidence>
<dbReference type="InterPro" id="IPR012334">
    <property type="entry name" value="Pectin_lyas_fold"/>
</dbReference>
<comment type="subcellular location">
    <subcellularLocation>
        <location evidence="1">Cell envelope</location>
    </subcellularLocation>
    <subcellularLocation>
        <location evidence="2">Cell outer membrane</location>
    </subcellularLocation>
    <subcellularLocation>
        <location evidence="3">Secreted</location>
    </subcellularLocation>
</comment>
<evidence type="ECO:0000256" key="9">
    <source>
        <dbReference type="ARBA" id="ARBA00022806"/>
    </source>
</evidence>
<evidence type="ECO:0000313" key="16">
    <source>
        <dbReference type="EMBL" id="MPL62111.1"/>
    </source>
</evidence>
<dbReference type="InterPro" id="IPR006626">
    <property type="entry name" value="PbH1"/>
</dbReference>
<evidence type="ECO:0000259" key="13">
    <source>
        <dbReference type="PROSITE" id="PS51127"/>
    </source>
</evidence>
<dbReference type="InterPro" id="IPR006935">
    <property type="entry name" value="Helicase/UvrB_N"/>
</dbReference>
<dbReference type="InterPro" id="IPR014001">
    <property type="entry name" value="Helicase_ATP-bd"/>
</dbReference>
<dbReference type="InterPro" id="IPR001650">
    <property type="entry name" value="Helicase_C-like"/>
</dbReference>
<dbReference type="Gene3D" id="2.60.40.10">
    <property type="entry name" value="Immunoglobulins"/>
    <property type="match status" value="2"/>
</dbReference>
<dbReference type="Gene3D" id="3.40.50.300">
    <property type="entry name" value="P-loop containing nucleotide triphosphate hydrolases"/>
    <property type="match status" value="2"/>
</dbReference>
<protein>
    <submittedName>
        <fullName evidence="16">ATP-dependent RNA helicase DbpA</fullName>
        <ecNumber evidence="16">3.6.4.13</ecNumber>
    </submittedName>
</protein>
<gene>
    <name evidence="16" type="primary">dbpA_4</name>
    <name evidence="16" type="ORF">SDC9_07710</name>
</gene>
<keyword evidence="8 16" id="KW-0378">Hydrolase</keyword>
<dbReference type="SMART" id="SM00710">
    <property type="entry name" value="PbH1"/>
    <property type="match status" value="11"/>
</dbReference>
<dbReference type="InterPro" id="IPR050615">
    <property type="entry name" value="ATP-dep_DNA_Helicase"/>
</dbReference>
<evidence type="ECO:0000256" key="12">
    <source>
        <dbReference type="ARBA" id="ARBA00023237"/>
    </source>
</evidence>
<evidence type="ECO:0000256" key="10">
    <source>
        <dbReference type="ARBA" id="ARBA00022840"/>
    </source>
</evidence>
<dbReference type="Pfam" id="PF04851">
    <property type="entry name" value="ResIII"/>
    <property type="match status" value="1"/>
</dbReference>
<evidence type="ECO:0000256" key="3">
    <source>
        <dbReference type="ARBA" id="ARBA00004613"/>
    </source>
</evidence>
<dbReference type="AlphaFoldDB" id="A0A644T873"/>
<name>A0A644T873_9ZZZZ</name>
<keyword evidence="5" id="KW-0964">Secreted</keyword>
<dbReference type="SUPFAM" id="SSF51126">
    <property type="entry name" value="Pectin lyase-like"/>
    <property type="match status" value="2"/>
</dbReference>
<evidence type="ECO:0000256" key="8">
    <source>
        <dbReference type="ARBA" id="ARBA00022801"/>
    </source>
</evidence>
<keyword evidence="11" id="KW-0472">Membrane</keyword>
<dbReference type="InterPro" id="IPR008964">
    <property type="entry name" value="Invasin/intimin_cell_adhesion"/>
</dbReference>
<dbReference type="InterPro" id="IPR003368">
    <property type="entry name" value="POMP_repeat"/>
</dbReference>
<dbReference type="GO" id="GO:0003677">
    <property type="term" value="F:DNA binding"/>
    <property type="evidence" value="ECO:0007669"/>
    <property type="project" value="InterPro"/>
</dbReference>
<dbReference type="SMART" id="SM00487">
    <property type="entry name" value="DEXDc"/>
    <property type="match status" value="1"/>
</dbReference>
<dbReference type="InterPro" id="IPR003344">
    <property type="entry name" value="Big_1_dom"/>
</dbReference>
<dbReference type="Pfam" id="PF02415">
    <property type="entry name" value="Chlam_PMP"/>
    <property type="match status" value="2"/>
</dbReference>
<dbReference type="SUPFAM" id="SSF49373">
    <property type="entry name" value="Invasin/intimin cell-adhesion fragments"/>
    <property type="match status" value="2"/>
</dbReference>
<evidence type="ECO:0000256" key="11">
    <source>
        <dbReference type="ARBA" id="ARBA00023136"/>
    </source>
</evidence>
<keyword evidence="10" id="KW-0067">ATP-binding</keyword>
<dbReference type="GO" id="GO:0005576">
    <property type="term" value="C:extracellular region"/>
    <property type="evidence" value="ECO:0007669"/>
    <property type="project" value="UniProtKB-SubCell"/>
</dbReference>
<evidence type="ECO:0000256" key="7">
    <source>
        <dbReference type="ARBA" id="ARBA00022741"/>
    </source>
</evidence>
<keyword evidence="9 16" id="KW-0347">Helicase</keyword>
<keyword evidence="7" id="KW-0547">Nucleotide-binding</keyword>
<evidence type="ECO:0000256" key="6">
    <source>
        <dbReference type="ARBA" id="ARBA00022729"/>
    </source>
</evidence>
<dbReference type="EMBL" id="VSSQ01000016">
    <property type="protein sequence ID" value="MPL62111.1"/>
    <property type="molecule type" value="Genomic_DNA"/>
</dbReference>
<organism evidence="16">
    <name type="scientific">bioreactor metagenome</name>
    <dbReference type="NCBI Taxonomy" id="1076179"/>
    <lineage>
        <taxon>unclassified sequences</taxon>
        <taxon>metagenomes</taxon>
        <taxon>ecological metagenomes</taxon>
    </lineage>
</organism>
<evidence type="ECO:0000256" key="4">
    <source>
        <dbReference type="ARBA" id="ARBA00010116"/>
    </source>
</evidence>
<keyword evidence="6" id="KW-0732">Signal</keyword>
<dbReference type="GO" id="GO:0003724">
    <property type="term" value="F:RNA helicase activity"/>
    <property type="evidence" value="ECO:0007669"/>
    <property type="project" value="UniProtKB-EC"/>
</dbReference>
<reference evidence="16" key="1">
    <citation type="submission" date="2019-08" db="EMBL/GenBank/DDBJ databases">
        <authorList>
            <person name="Kucharzyk K."/>
            <person name="Murdoch R.W."/>
            <person name="Higgins S."/>
            <person name="Loffler F."/>
        </authorList>
    </citation>
    <scope>NUCLEOTIDE SEQUENCE</scope>
</reference>
<dbReference type="PROSITE" id="PS51194">
    <property type="entry name" value="HELICASE_CTER"/>
    <property type="match status" value="1"/>
</dbReference>
<dbReference type="InterPro" id="IPR011050">
    <property type="entry name" value="Pectin_lyase_fold/virulence"/>
</dbReference>
<dbReference type="PANTHER" id="PTHR11274">
    <property type="entry name" value="RAD25/XP-B DNA REPAIR HELICASE"/>
    <property type="match status" value="1"/>
</dbReference>
<accession>A0A644T873</accession>
<evidence type="ECO:0000259" key="14">
    <source>
        <dbReference type="PROSITE" id="PS51192"/>
    </source>
</evidence>
<dbReference type="Gene3D" id="2.160.20.10">
    <property type="entry name" value="Single-stranded right-handed beta-helix, Pectin lyase-like"/>
    <property type="match status" value="1"/>
</dbReference>
<dbReference type="SMART" id="SM00490">
    <property type="entry name" value="HELICc"/>
    <property type="match status" value="1"/>
</dbReference>
<feature type="domain" description="Helicase C-terminal" evidence="15">
    <location>
        <begin position="924"/>
        <end position="1086"/>
    </location>
</feature>
<dbReference type="CDD" id="cd17926">
    <property type="entry name" value="DEXHc_RE"/>
    <property type="match status" value="1"/>
</dbReference>
<sequence length="1097" mass="120006">MEKTINYKKISIHTLIIVAIILFVAISLQSGFAATTTTINNTTSGGISKALTDSVPGDIIELDEGTYKGNNNTNMTINKNITIQGKTKDKVIIDAQGLSRIYTIGTGYNVTFINITFINGNIMGNNGGAILSNNANNRLTIMSCTFVDNMAINTTTTNGRGGAIYNGGHFMTIIDSNFINNIGIESAGAIFNSGANMTIIGSNFISNTANSTNGGAIRNTGNNVTISTSIFSNNLAIGNGGAIWFNVAGNFTLINSTFINNKGGNGGAFSSNGGNNVTIFDSTFINNLAIGTGGAIYNPDTMDNNLTIFNSTFINNTAFGTGGAIRNNANGSNIMGSNFINNTGSDGGAILNSGSNVIILGNNMTGNKAISKGGAISITNNSDNCIVIGNIINDNNGDGITNFGIATIVDNVIVGNSGFGVSNNGNVVMEGNIISANLDQESILAISSSVSGRVVTVTVKATDIVGNVLVGATVDFYVDGVLVGTGITDSDGVAQFIYTATKAGTNDILVFMDEFSVIDVEDNEFIYSTVSNTTGVDIAKFNTNVTIVVSNATAGKQTIVRGVLVDDNGNPISGASLNVVIGGKSYSVVTGADGKWELLYTPSKAGSYNAKVYYNGDTNYLASTGSVAYTVAQEIIKKAPDDIENLDLKKYFDEYIEERELNEKKYLRDYQENAIFEWFENGERGIFEMATGSGKTFTALECLEKFKKENKIPLLTIIACPTSHLVDQWEEDVIEYNNDIVIKAYGSTNQWKDKLRIAIRELNIGLIENIVVITTHKTFSNDEFIETANNSMKEVFIIVDEVHGVGASTYQNGLRERYAYRLGLSATPQRWNDDEGTEIIFDYFGNVIFKFTIRDALLRGYLTKYYYYPHFINLNNEELEEYKDLTSKIVRVFHSKKEKDKERLTALLVRRQKIVNKAENKYSKLKSILEENSNFKDLLVYCSDRYQLDRVKNIMSIYDFTKHDFTGRESIKERLKLKNSFANGQLDALVAMKCLDEGVDIPSAKNAIIMASTSNPREYIQRRGRILRKSKGKDAAFIYDMIVAPNIRKLSLTPEERNIERNIFEKEALRYREFAKDAENSYESLNILDDFLEKVNK</sequence>
<comment type="similarity">
    <text evidence="4">Belongs to the intimin/invasin family.</text>
</comment>
<evidence type="ECO:0000259" key="15">
    <source>
        <dbReference type="PROSITE" id="PS51194"/>
    </source>
</evidence>
<keyword evidence="12" id="KW-0998">Cell outer membrane</keyword>
<dbReference type="InterPro" id="IPR013783">
    <property type="entry name" value="Ig-like_fold"/>
</dbReference>
<feature type="domain" description="Big-1" evidence="13">
    <location>
        <begin position="440"/>
        <end position="526"/>
    </location>
</feature>
<dbReference type="GO" id="GO:0005524">
    <property type="term" value="F:ATP binding"/>
    <property type="evidence" value="ECO:0007669"/>
    <property type="project" value="UniProtKB-KW"/>
</dbReference>
<dbReference type="Pfam" id="PF00271">
    <property type="entry name" value="Helicase_C"/>
    <property type="match status" value="1"/>
</dbReference>